<reference evidence="3 4" key="1">
    <citation type="submission" date="2020-08" db="EMBL/GenBank/DDBJ databases">
        <title>The isolate Caproiciproducens sp. 7D4C2 produces n-caproate at mildly acidic conditions from hexoses: genome and rBOX comparison with related strains and chain-elongating bacteria.</title>
        <authorList>
            <person name="Esquivel-Elizondo S."/>
            <person name="Bagci C."/>
            <person name="Temovska M."/>
            <person name="Jeon B.S."/>
            <person name="Bessarab I."/>
            <person name="Williams R.B.H."/>
            <person name="Huson D.H."/>
            <person name="Angenent L.T."/>
        </authorList>
    </citation>
    <scope>NUCLEOTIDE SEQUENCE [LARGE SCALE GENOMIC DNA]</scope>
    <source>
        <strain evidence="3 4">7D4C2</strain>
    </source>
</reference>
<evidence type="ECO:0000313" key="3">
    <source>
        <dbReference type="EMBL" id="QNK40261.1"/>
    </source>
</evidence>
<evidence type="ECO:0000313" key="4">
    <source>
        <dbReference type="Proteomes" id="UP000515909"/>
    </source>
</evidence>
<keyword evidence="2" id="KW-0732">Signal</keyword>
<proteinExistence type="predicted"/>
<dbReference type="RefSeq" id="WP_187035471.1">
    <property type="nucleotide sequence ID" value="NZ_CP060286.1"/>
</dbReference>
<dbReference type="AlphaFoldDB" id="A0A7G8T9H0"/>
<feature type="signal peptide" evidence="2">
    <location>
        <begin position="1"/>
        <end position="28"/>
    </location>
</feature>
<name>A0A7G8T9H0_9FIRM</name>
<sequence>MRQSFRRLLLVPLLTAGILLSGASPAFAASAASVLALTATPNPSGNYVALNWTNSDKSQPYSYMLYSKSAHESTFQSIPSKEHVKVLNIYPDKQTDTWGASGTVSFMSAIDGKSYTLLKSASLKMWMEAANSDNSHGYGKGFIFVDAVSFTDFNANPSIYLKDSSGSYKYDVVFFGAWDGYSNEDLSASTETAVEAYANTGRGLLIGHDTASCAPEFMHTNFSRLAEKYAHLYALGGLSQYPAYGYNQVTIKKKGLLTNYPWAIGDVGTILNTPMSHSYGQFAMGDIWMTYPRNSWSSSPEINTYNGHSGTNNFYLTTWNNVAMIQTGHSNCAATPDEQKVLANTLFYLAQITTDTSWNDHKGQDLDAPDEPDISSVTHNSDRTQYTVNYSSQDNATGYQYYVEATGQNDGAKYDSPVISTSLKTGMKGYSIVVDNSPDTVPDGSITTTSDSFTFSRPSGSSFYIHIAAVDNAGNISSVTHYSVDELVSITHPVSVSYAIDPNSNTPFTAPDIPIINHSTFPVRVSVAGLKATSGIGDASPTAYSDWNSLTTVQTGNGIALGVEISKAAGPGWTAIDRGTPVYTGDLASEVPLGTLGANGASGNLALTAKFGLAWAKATNVSHELTLNFTITD</sequence>
<organism evidence="3 4">
    <name type="scientific">Caproicibacter fermentans</name>
    <dbReference type="NCBI Taxonomy" id="2576756"/>
    <lineage>
        <taxon>Bacteria</taxon>
        <taxon>Bacillati</taxon>
        <taxon>Bacillota</taxon>
        <taxon>Clostridia</taxon>
        <taxon>Eubacteriales</taxon>
        <taxon>Acutalibacteraceae</taxon>
        <taxon>Caproicibacter</taxon>
    </lineage>
</organism>
<feature type="chain" id="PRO_5029015721" evidence="2">
    <location>
        <begin position="29"/>
        <end position="633"/>
    </location>
</feature>
<accession>A0A7G8T9H0</accession>
<dbReference type="EMBL" id="CP060286">
    <property type="protein sequence ID" value="QNK40261.1"/>
    <property type="molecule type" value="Genomic_DNA"/>
</dbReference>
<gene>
    <name evidence="3" type="ORF">HCR03_16520</name>
</gene>
<protein>
    <submittedName>
        <fullName evidence="3">DUF5057 domain-containing protein</fullName>
    </submittedName>
</protein>
<evidence type="ECO:0000256" key="1">
    <source>
        <dbReference type="SAM" id="MobiDB-lite"/>
    </source>
</evidence>
<dbReference type="Proteomes" id="UP000515909">
    <property type="component" value="Chromosome"/>
</dbReference>
<dbReference type="KEGG" id="cfem:HCR03_16520"/>
<evidence type="ECO:0000256" key="2">
    <source>
        <dbReference type="SAM" id="SignalP"/>
    </source>
</evidence>
<feature type="region of interest" description="Disordered" evidence="1">
    <location>
        <begin position="360"/>
        <end position="379"/>
    </location>
</feature>